<keyword evidence="3" id="KW-1185">Reference proteome</keyword>
<dbReference type="EMBL" id="HG805896">
    <property type="protein sequence ID" value="CDW54428.1"/>
    <property type="molecule type" value="Genomic_DNA"/>
</dbReference>
<dbReference type="InterPro" id="IPR043708">
    <property type="entry name" value="DUF5648"/>
</dbReference>
<accession>A0A077Z430</accession>
<name>A0A077Z430_TRITR</name>
<dbReference type="Proteomes" id="UP000030665">
    <property type="component" value="Unassembled WGS sequence"/>
</dbReference>
<dbReference type="STRING" id="36087.A0A077Z430"/>
<reference evidence="2" key="2">
    <citation type="submission" date="2014-03" db="EMBL/GenBank/DDBJ databases">
        <title>The whipworm genome and dual-species transcriptomics of an intimate host-pathogen interaction.</title>
        <authorList>
            <person name="Foth B.J."/>
            <person name="Tsai I.J."/>
            <person name="Reid A.J."/>
            <person name="Bancroft A.J."/>
            <person name="Nichol S."/>
            <person name="Tracey A."/>
            <person name="Holroyd N."/>
            <person name="Cotton J.A."/>
            <person name="Stanley E.J."/>
            <person name="Zarowiecki M."/>
            <person name="Liu J.Z."/>
            <person name="Huckvale T."/>
            <person name="Cooper P.J."/>
            <person name="Grencis R.K."/>
            <person name="Berriman M."/>
        </authorList>
    </citation>
    <scope>NUCLEOTIDE SEQUENCE [LARGE SCALE GENOMIC DNA]</scope>
</reference>
<dbReference type="Pfam" id="PF18885">
    <property type="entry name" value="DUF5648"/>
    <property type="match status" value="1"/>
</dbReference>
<evidence type="ECO:0000313" key="3">
    <source>
        <dbReference type="Proteomes" id="UP000030665"/>
    </source>
</evidence>
<evidence type="ECO:0000259" key="1">
    <source>
        <dbReference type="Pfam" id="PF18885"/>
    </source>
</evidence>
<protein>
    <recommendedName>
        <fullName evidence="1">DUF5648 domain-containing protein</fullName>
    </recommendedName>
</protein>
<gene>
    <name evidence="2" type="ORF">TTRE_0000269801</name>
</gene>
<sequence length="551" mass="60470">MFSAPTDKPPYVEMPPNLADCSLCSSSKPICDATTNNLCCDASVYDLVVQSVGGADCGTEPPPGDRINVSRYYDNSIRSNILAFTGIANTIPTDLDRNARKYTILGPVGSVVKPGATVPGCPYLKPIRHLYSLGGKQNLYLIDEFEIDARLEQGMLDRGIVGQAVTGHMICNATIAMYRFRISAFNVVQLSNLTDASGKSFSLLLERFWNRDIAAYAQTFADDCSGQKPISPKYPVAIALLPANIPTTINAMIQGFQLIQDSYNIELDSCDQGVRRPVSQDTCRSIRQGNETGCGFTRCTTITNADPALNVDSGYVLACGFSVSAAEQFRPHPPHNPPHSVPCLTCMSGKDQCNATTLNLCCEGVIGNLRVVDSEGTKKLACGQQPENLTNAFRFYDNFLRTNILAFDSIPTSFPADLKSQEKRYTILGPAGSIVPLGYANREECPFLEPIVHLYSNVLRQNLYLINKLEIEIRIQEGHINRGVVGYAVSGYAMCNATIAMYRFYNRFINGVQLSNYTDVRLVFTGIPPGYESEGISFYLWQPVNSTESIK</sequence>
<reference evidence="2" key="1">
    <citation type="submission" date="2014-01" db="EMBL/GenBank/DDBJ databases">
        <authorList>
            <person name="Aslett M."/>
        </authorList>
    </citation>
    <scope>NUCLEOTIDE SEQUENCE</scope>
</reference>
<proteinExistence type="predicted"/>
<dbReference type="AlphaFoldDB" id="A0A077Z430"/>
<feature type="domain" description="DUF5648" evidence="1">
    <location>
        <begin position="449"/>
        <end position="540"/>
    </location>
</feature>
<dbReference type="OrthoDB" id="337038at2759"/>
<organism evidence="2 3">
    <name type="scientific">Trichuris trichiura</name>
    <name type="common">Whipworm</name>
    <name type="synonym">Trichocephalus trichiurus</name>
    <dbReference type="NCBI Taxonomy" id="36087"/>
    <lineage>
        <taxon>Eukaryota</taxon>
        <taxon>Metazoa</taxon>
        <taxon>Ecdysozoa</taxon>
        <taxon>Nematoda</taxon>
        <taxon>Enoplea</taxon>
        <taxon>Dorylaimia</taxon>
        <taxon>Trichinellida</taxon>
        <taxon>Trichuridae</taxon>
        <taxon>Trichuris</taxon>
    </lineage>
</organism>
<evidence type="ECO:0000313" key="2">
    <source>
        <dbReference type="EMBL" id="CDW54428.1"/>
    </source>
</evidence>